<dbReference type="Gene3D" id="3.40.910.10">
    <property type="entry name" value="Deoxyhypusine synthase"/>
    <property type="match status" value="1"/>
</dbReference>
<dbReference type="RefSeq" id="XP_001016162.1">
    <property type="nucleotide sequence ID" value="XM_001016162.3"/>
</dbReference>
<dbReference type="GeneID" id="7846387"/>
<dbReference type="AlphaFoldDB" id="Q23H91"/>
<evidence type="ECO:0000313" key="5">
    <source>
        <dbReference type="Proteomes" id="UP000009168"/>
    </source>
</evidence>
<dbReference type="KEGG" id="tet:TTHERM_00819550"/>
<dbReference type="PANTHER" id="PTHR11703">
    <property type="entry name" value="DEOXYHYPUSINE SYNTHASE"/>
    <property type="match status" value="1"/>
</dbReference>
<dbReference type="EMBL" id="GG662700">
    <property type="protein sequence ID" value="EAR95917.1"/>
    <property type="molecule type" value="Genomic_DNA"/>
</dbReference>
<dbReference type="FunCoup" id="Q23H91">
    <property type="interactions" value="525"/>
</dbReference>
<dbReference type="eggNOG" id="KOG2924">
    <property type="taxonomic scope" value="Eukaryota"/>
</dbReference>
<dbReference type="OMA" id="HSIINAN"/>
<dbReference type="NCBIfam" id="TIGR00321">
    <property type="entry name" value="dhys"/>
    <property type="match status" value="1"/>
</dbReference>
<keyword evidence="5" id="KW-1185">Reference proteome</keyword>
<dbReference type="InterPro" id="IPR002773">
    <property type="entry name" value="Deoxyhypusine_synthase"/>
</dbReference>
<dbReference type="GO" id="GO:0005737">
    <property type="term" value="C:cytoplasm"/>
    <property type="evidence" value="ECO:0007669"/>
    <property type="project" value="TreeGrafter"/>
</dbReference>
<sequence length="404" mass="46525">MNNNQSEQATALSAEQQQVNQQLHQIYQIIPEKPTSAKIEGYDFNKGLDFDKLFESYHTFGLQSTNLAQAIEEVKKMIFWRLSDEEVNLERDTEEHLDEEVRKNTRCTIFLGYTSNMISCGMREIIRFLVQHKMVDCIVTTAGGVEEDFIKCMSDFHLGDFHANDLEMRKKALNRIGNIVVPSENYCKLEDWLIPIFFEMYEEQKKNGEIWSPSKVIRKLGEKINNEESVYYWAYKNNIPVFCPAIVDGAIGDMLYYFSYKVDGFILDIVQDVRELNKIVLKSKKTGALVLGGGLVKHHIMNANIWRNGADYGVFINTGLMYDGSDAGARISEAVSWGKMQVQSSYVKVFSEASLVFPILVAQTFYKYKDQASKLNVRANDEERKQTKAQIDLKEKQNHIKKFE</sequence>
<evidence type="ECO:0000256" key="1">
    <source>
        <dbReference type="ARBA" id="ARBA00009892"/>
    </source>
</evidence>
<dbReference type="InterPro" id="IPR036982">
    <property type="entry name" value="Deoxyhypusine_synthase_sf"/>
</dbReference>
<evidence type="ECO:0000256" key="2">
    <source>
        <dbReference type="ARBA" id="ARBA00022679"/>
    </source>
</evidence>
<evidence type="ECO:0000256" key="3">
    <source>
        <dbReference type="ARBA" id="ARBA00023027"/>
    </source>
</evidence>
<keyword evidence="3" id="KW-0520">NAD</keyword>
<evidence type="ECO:0000313" key="4">
    <source>
        <dbReference type="EMBL" id="EAR95917.1"/>
    </source>
</evidence>
<organism evidence="4 5">
    <name type="scientific">Tetrahymena thermophila (strain SB210)</name>
    <dbReference type="NCBI Taxonomy" id="312017"/>
    <lineage>
        <taxon>Eukaryota</taxon>
        <taxon>Sar</taxon>
        <taxon>Alveolata</taxon>
        <taxon>Ciliophora</taxon>
        <taxon>Intramacronucleata</taxon>
        <taxon>Oligohymenophorea</taxon>
        <taxon>Hymenostomatida</taxon>
        <taxon>Tetrahymenina</taxon>
        <taxon>Tetrahymenidae</taxon>
        <taxon>Tetrahymena</taxon>
    </lineage>
</organism>
<name>Q23H91_TETTS</name>
<dbReference type="SUPFAM" id="SSF52467">
    <property type="entry name" value="DHS-like NAD/FAD-binding domain"/>
    <property type="match status" value="1"/>
</dbReference>
<dbReference type="Pfam" id="PF01916">
    <property type="entry name" value="DS"/>
    <property type="match status" value="1"/>
</dbReference>
<proteinExistence type="inferred from homology"/>
<gene>
    <name evidence="4" type="ORF">TTHERM_00819550</name>
</gene>
<accession>Q23H91</accession>
<dbReference type="Proteomes" id="UP000009168">
    <property type="component" value="Unassembled WGS sequence"/>
</dbReference>
<dbReference type="HOGENOM" id="CLU_039781_0_0_1"/>
<reference evidence="5" key="1">
    <citation type="journal article" date="2006" name="PLoS Biol.">
        <title>Macronuclear genome sequence of the ciliate Tetrahymena thermophila, a model eukaryote.</title>
        <authorList>
            <person name="Eisen J.A."/>
            <person name="Coyne R.S."/>
            <person name="Wu M."/>
            <person name="Wu D."/>
            <person name="Thiagarajan M."/>
            <person name="Wortman J.R."/>
            <person name="Badger J.H."/>
            <person name="Ren Q."/>
            <person name="Amedeo P."/>
            <person name="Jones K.M."/>
            <person name="Tallon L.J."/>
            <person name="Delcher A.L."/>
            <person name="Salzberg S.L."/>
            <person name="Silva J.C."/>
            <person name="Haas B.J."/>
            <person name="Majoros W.H."/>
            <person name="Farzad M."/>
            <person name="Carlton J.M."/>
            <person name="Smith R.K. Jr."/>
            <person name="Garg J."/>
            <person name="Pearlman R.E."/>
            <person name="Karrer K.M."/>
            <person name="Sun L."/>
            <person name="Manning G."/>
            <person name="Elde N.C."/>
            <person name="Turkewitz A.P."/>
            <person name="Asai D.J."/>
            <person name="Wilkes D.E."/>
            <person name="Wang Y."/>
            <person name="Cai H."/>
            <person name="Collins K."/>
            <person name="Stewart B.A."/>
            <person name="Lee S.R."/>
            <person name="Wilamowska K."/>
            <person name="Weinberg Z."/>
            <person name="Ruzzo W.L."/>
            <person name="Wloga D."/>
            <person name="Gaertig J."/>
            <person name="Frankel J."/>
            <person name="Tsao C.-C."/>
            <person name="Gorovsky M.A."/>
            <person name="Keeling P.J."/>
            <person name="Waller R.F."/>
            <person name="Patron N.J."/>
            <person name="Cherry J.M."/>
            <person name="Stover N.A."/>
            <person name="Krieger C.J."/>
            <person name="del Toro C."/>
            <person name="Ryder H.F."/>
            <person name="Williamson S.C."/>
            <person name="Barbeau R.A."/>
            <person name="Hamilton E.P."/>
            <person name="Orias E."/>
        </authorList>
    </citation>
    <scope>NUCLEOTIDE SEQUENCE [LARGE SCALE GENOMIC DNA]</scope>
    <source>
        <strain evidence="5">SB210</strain>
    </source>
</reference>
<dbReference type="STRING" id="312017.Q23H91"/>
<comment type="similarity">
    <text evidence="1">Belongs to the deoxyhypusine synthase family.</text>
</comment>
<dbReference type="GO" id="GO:0034038">
    <property type="term" value="F:deoxyhypusine synthase activity"/>
    <property type="evidence" value="ECO:0007669"/>
    <property type="project" value="TreeGrafter"/>
</dbReference>
<dbReference type="OrthoDB" id="294378at2759"/>
<dbReference type="FunFam" id="3.40.910.10:FF:000002">
    <property type="entry name" value="Deoxyhypusine synthase"/>
    <property type="match status" value="1"/>
</dbReference>
<dbReference type="InParanoid" id="Q23H91"/>
<protein>
    <submittedName>
        <fullName evidence="4">Deoxyhypusine synthase</fullName>
    </submittedName>
</protein>
<keyword evidence="2" id="KW-0808">Transferase</keyword>
<dbReference type="PANTHER" id="PTHR11703:SF0">
    <property type="entry name" value="DEOXYHYPUSINE SYNTHASE"/>
    <property type="match status" value="1"/>
</dbReference>
<dbReference type="InterPro" id="IPR029035">
    <property type="entry name" value="DHS-like_NAD/FAD-binding_dom"/>
</dbReference>